<dbReference type="Proteomes" id="UP000828390">
    <property type="component" value="Unassembled WGS sequence"/>
</dbReference>
<evidence type="ECO:0000313" key="1">
    <source>
        <dbReference type="EMBL" id="KAH3848393.1"/>
    </source>
</evidence>
<dbReference type="AlphaFoldDB" id="A0A9D4KYB4"/>
<reference evidence="1" key="1">
    <citation type="journal article" date="2019" name="bioRxiv">
        <title>The Genome of the Zebra Mussel, Dreissena polymorpha: A Resource for Invasive Species Research.</title>
        <authorList>
            <person name="McCartney M.A."/>
            <person name="Auch B."/>
            <person name="Kono T."/>
            <person name="Mallez S."/>
            <person name="Zhang Y."/>
            <person name="Obille A."/>
            <person name="Becker A."/>
            <person name="Abrahante J.E."/>
            <person name="Garbe J."/>
            <person name="Badalamenti J.P."/>
            <person name="Herman A."/>
            <person name="Mangelson H."/>
            <person name="Liachko I."/>
            <person name="Sullivan S."/>
            <person name="Sone E.D."/>
            <person name="Koren S."/>
            <person name="Silverstein K.A.T."/>
            <person name="Beckman K.B."/>
            <person name="Gohl D.M."/>
        </authorList>
    </citation>
    <scope>NUCLEOTIDE SEQUENCE</scope>
    <source>
        <strain evidence="1">Duluth1</strain>
        <tissue evidence="1">Whole animal</tissue>
    </source>
</reference>
<reference evidence="1" key="2">
    <citation type="submission" date="2020-11" db="EMBL/GenBank/DDBJ databases">
        <authorList>
            <person name="McCartney M.A."/>
            <person name="Auch B."/>
            <person name="Kono T."/>
            <person name="Mallez S."/>
            <person name="Becker A."/>
            <person name="Gohl D.M."/>
            <person name="Silverstein K.A.T."/>
            <person name="Koren S."/>
            <person name="Bechman K.B."/>
            <person name="Herman A."/>
            <person name="Abrahante J.E."/>
            <person name="Garbe J."/>
        </authorList>
    </citation>
    <scope>NUCLEOTIDE SEQUENCE</scope>
    <source>
        <strain evidence="1">Duluth1</strain>
        <tissue evidence="1">Whole animal</tissue>
    </source>
</reference>
<dbReference type="EMBL" id="JAIWYP010000003">
    <property type="protein sequence ID" value="KAH3848393.1"/>
    <property type="molecule type" value="Genomic_DNA"/>
</dbReference>
<comment type="caution">
    <text evidence="1">The sequence shown here is derived from an EMBL/GenBank/DDBJ whole genome shotgun (WGS) entry which is preliminary data.</text>
</comment>
<protein>
    <submittedName>
        <fullName evidence="1">Uncharacterized protein</fullName>
    </submittedName>
</protein>
<accession>A0A9D4KYB4</accession>
<sequence length="118" mass="12958">MWVSVKDLVVELGTMRPLDHSRVQAAVEDQVRLARRKGRHSFVAAVRKKGPQIFSEEFIARVLSAPKKKRTPGGSLSARSRRGLVVPGAAKVPALVPGMEEFPLFSVKVEIKVEDNSA</sequence>
<organism evidence="1 2">
    <name type="scientific">Dreissena polymorpha</name>
    <name type="common">Zebra mussel</name>
    <name type="synonym">Mytilus polymorpha</name>
    <dbReference type="NCBI Taxonomy" id="45954"/>
    <lineage>
        <taxon>Eukaryota</taxon>
        <taxon>Metazoa</taxon>
        <taxon>Spiralia</taxon>
        <taxon>Lophotrochozoa</taxon>
        <taxon>Mollusca</taxon>
        <taxon>Bivalvia</taxon>
        <taxon>Autobranchia</taxon>
        <taxon>Heteroconchia</taxon>
        <taxon>Euheterodonta</taxon>
        <taxon>Imparidentia</taxon>
        <taxon>Neoheterodontei</taxon>
        <taxon>Myida</taxon>
        <taxon>Dreissenoidea</taxon>
        <taxon>Dreissenidae</taxon>
        <taxon>Dreissena</taxon>
    </lineage>
</organism>
<evidence type="ECO:0000313" key="2">
    <source>
        <dbReference type="Proteomes" id="UP000828390"/>
    </source>
</evidence>
<gene>
    <name evidence="1" type="ORF">DPMN_090754</name>
</gene>
<name>A0A9D4KYB4_DREPO</name>
<proteinExistence type="predicted"/>
<keyword evidence="2" id="KW-1185">Reference proteome</keyword>